<evidence type="ECO:0000256" key="1">
    <source>
        <dbReference type="ARBA" id="ARBA00005964"/>
    </source>
</evidence>
<dbReference type="InterPro" id="IPR019819">
    <property type="entry name" value="Carboxylesterase_B_CS"/>
</dbReference>
<evidence type="ECO:0000259" key="4">
    <source>
        <dbReference type="Pfam" id="PF00135"/>
    </source>
</evidence>
<keyword evidence="6" id="KW-1185">Reference proteome</keyword>
<accession>A0A9P5UD04</accession>
<dbReference type="InterPro" id="IPR002018">
    <property type="entry name" value="CarbesteraseB"/>
</dbReference>
<dbReference type="Proteomes" id="UP000772434">
    <property type="component" value="Unassembled WGS sequence"/>
</dbReference>
<dbReference type="PANTHER" id="PTHR43918:SF4">
    <property type="entry name" value="CARBOXYLIC ESTER HYDROLASE"/>
    <property type="match status" value="1"/>
</dbReference>
<dbReference type="PROSITE" id="PS00941">
    <property type="entry name" value="CARBOXYLESTERASE_B_2"/>
    <property type="match status" value="1"/>
</dbReference>
<feature type="domain" description="Carboxylesterase type B" evidence="4">
    <location>
        <begin position="333"/>
        <end position="451"/>
    </location>
</feature>
<proteinExistence type="inferred from homology"/>
<dbReference type="InterPro" id="IPR019826">
    <property type="entry name" value="Carboxylesterase_B_AS"/>
</dbReference>
<dbReference type="SUPFAM" id="SSF53474">
    <property type="entry name" value="alpha/beta-Hydrolases"/>
    <property type="match status" value="1"/>
</dbReference>
<evidence type="ECO:0000256" key="2">
    <source>
        <dbReference type="ARBA" id="ARBA00022801"/>
    </source>
</evidence>
<sequence length="477" mass="51276">MSFKGIRFGQPPTGLLRWAPPVSFVSDETHDTTVLSPSCIQQFAFATASLTEALFNNPPVAENEDCLFLNVWAPSPSSDTLKPVVFWIYGGSLAFGTASVPEYDGTSIASNQGIVVVSFNYRTNVFGFPGAPELPLDENNLGFLDQELALKWVQLNIQQFGGDPEQITIMGQSAGGFSVSGLVVRHPIDPPFRAAIIFSGASPDTIPSLTAFDAFDNFSTAVGCTQAPGPARLACLRAVSAADIRAYTNGPLSGSFEPLIDDVTTFDDNLERIRAGNAARVPLLAGNMQNDGTLFTVGETNLTAFLDTDGIGALVSAGLVRTLYPGENDTSVIADSFRDLVFLCPTSLWTEAFVQSGISTVFRYEYGAVFPDFQVFPNAGAWHSTELPELFGTFNASTATPDQVTLSETFQTAIANFIKNPNQTPAPNWPEYVPGGNTQTLARLAYNNNVDTQNFVQAVISDSQDTPCAVWNAFLDF</sequence>
<organism evidence="5 6">
    <name type="scientific">Rhodocollybia butyracea</name>
    <dbReference type="NCBI Taxonomy" id="206335"/>
    <lineage>
        <taxon>Eukaryota</taxon>
        <taxon>Fungi</taxon>
        <taxon>Dikarya</taxon>
        <taxon>Basidiomycota</taxon>
        <taxon>Agaricomycotina</taxon>
        <taxon>Agaricomycetes</taxon>
        <taxon>Agaricomycetidae</taxon>
        <taxon>Agaricales</taxon>
        <taxon>Marasmiineae</taxon>
        <taxon>Omphalotaceae</taxon>
        <taxon>Rhodocollybia</taxon>
    </lineage>
</organism>
<dbReference type="PANTHER" id="PTHR43918">
    <property type="entry name" value="ACETYLCHOLINESTERASE"/>
    <property type="match status" value="1"/>
</dbReference>
<gene>
    <name evidence="5" type="ORF">BDP27DRAFT_1359348</name>
</gene>
<dbReference type="EC" id="3.1.1.-" evidence="3"/>
<dbReference type="Gene3D" id="3.40.50.1820">
    <property type="entry name" value="alpha/beta hydrolase"/>
    <property type="match status" value="1"/>
</dbReference>
<dbReference type="AlphaFoldDB" id="A0A9P5UD04"/>
<evidence type="ECO:0000313" key="5">
    <source>
        <dbReference type="EMBL" id="KAF9074672.1"/>
    </source>
</evidence>
<feature type="domain" description="Carboxylesterase type B" evidence="4">
    <location>
        <begin position="2"/>
        <end position="297"/>
    </location>
</feature>
<dbReference type="EMBL" id="JADNRY010000012">
    <property type="protein sequence ID" value="KAF9074672.1"/>
    <property type="molecule type" value="Genomic_DNA"/>
</dbReference>
<dbReference type="Pfam" id="PF00135">
    <property type="entry name" value="COesterase"/>
    <property type="match status" value="2"/>
</dbReference>
<reference evidence="5" key="1">
    <citation type="submission" date="2020-11" db="EMBL/GenBank/DDBJ databases">
        <authorList>
            <consortium name="DOE Joint Genome Institute"/>
            <person name="Ahrendt S."/>
            <person name="Riley R."/>
            <person name="Andreopoulos W."/>
            <person name="Labutti K."/>
            <person name="Pangilinan J."/>
            <person name="Ruiz-Duenas F.J."/>
            <person name="Barrasa J.M."/>
            <person name="Sanchez-Garcia M."/>
            <person name="Camarero S."/>
            <person name="Miyauchi S."/>
            <person name="Serrano A."/>
            <person name="Linde D."/>
            <person name="Babiker R."/>
            <person name="Drula E."/>
            <person name="Ayuso-Fernandez I."/>
            <person name="Pacheco R."/>
            <person name="Padilla G."/>
            <person name="Ferreira P."/>
            <person name="Barriuso J."/>
            <person name="Kellner H."/>
            <person name="Castanera R."/>
            <person name="Alfaro M."/>
            <person name="Ramirez L."/>
            <person name="Pisabarro A.G."/>
            <person name="Kuo A."/>
            <person name="Tritt A."/>
            <person name="Lipzen A."/>
            <person name="He G."/>
            <person name="Yan M."/>
            <person name="Ng V."/>
            <person name="Cullen D."/>
            <person name="Martin F."/>
            <person name="Rosso M.-N."/>
            <person name="Henrissat B."/>
            <person name="Hibbett D."/>
            <person name="Martinez A.T."/>
            <person name="Grigoriev I.V."/>
        </authorList>
    </citation>
    <scope>NUCLEOTIDE SEQUENCE</scope>
    <source>
        <strain evidence="5">AH 40177</strain>
    </source>
</reference>
<evidence type="ECO:0000256" key="3">
    <source>
        <dbReference type="RuleBase" id="RU361235"/>
    </source>
</evidence>
<evidence type="ECO:0000313" key="6">
    <source>
        <dbReference type="Proteomes" id="UP000772434"/>
    </source>
</evidence>
<dbReference type="InterPro" id="IPR050654">
    <property type="entry name" value="AChE-related_enzymes"/>
</dbReference>
<comment type="similarity">
    <text evidence="1 3">Belongs to the type-B carboxylesterase/lipase family.</text>
</comment>
<comment type="caution">
    <text evidence="5">The sequence shown here is derived from an EMBL/GenBank/DDBJ whole genome shotgun (WGS) entry which is preliminary data.</text>
</comment>
<keyword evidence="2 3" id="KW-0378">Hydrolase</keyword>
<dbReference type="PROSITE" id="PS00122">
    <property type="entry name" value="CARBOXYLESTERASE_B_1"/>
    <property type="match status" value="1"/>
</dbReference>
<dbReference type="OrthoDB" id="408631at2759"/>
<name>A0A9P5UD04_9AGAR</name>
<dbReference type="GO" id="GO:0052689">
    <property type="term" value="F:carboxylic ester hydrolase activity"/>
    <property type="evidence" value="ECO:0007669"/>
    <property type="project" value="TreeGrafter"/>
</dbReference>
<protein>
    <recommendedName>
        <fullName evidence="3">Carboxylic ester hydrolase</fullName>
        <ecNumber evidence="3">3.1.1.-</ecNumber>
    </recommendedName>
</protein>
<dbReference type="InterPro" id="IPR029058">
    <property type="entry name" value="AB_hydrolase_fold"/>
</dbReference>